<dbReference type="RefSeq" id="WP_084668537.1">
    <property type="nucleotide sequence ID" value="NZ_FQYX01000039.1"/>
</dbReference>
<gene>
    <name evidence="1" type="ORF">SAMN04487911_13910</name>
</gene>
<evidence type="ECO:0000313" key="1">
    <source>
        <dbReference type="EMBL" id="SHJ80275.1"/>
    </source>
</evidence>
<dbReference type="Proteomes" id="UP000184231">
    <property type="component" value="Unassembled WGS sequence"/>
</dbReference>
<dbReference type="InterPro" id="IPR023393">
    <property type="entry name" value="START-like_dom_sf"/>
</dbReference>
<dbReference type="OrthoDB" id="287565at2"/>
<keyword evidence="2" id="KW-1185">Reference proteome</keyword>
<reference evidence="1 2" key="1">
    <citation type="submission" date="2016-11" db="EMBL/GenBank/DDBJ databases">
        <authorList>
            <person name="Jaros S."/>
            <person name="Januszkiewicz K."/>
            <person name="Wedrychowicz H."/>
        </authorList>
    </citation>
    <scope>NUCLEOTIDE SEQUENCE [LARGE SCALE GENOMIC DNA]</scope>
    <source>
        <strain evidence="1 2">CGMCC 1.8863</strain>
    </source>
</reference>
<protein>
    <submittedName>
        <fullName evidence="1">Uncharacterized protein</fullName>
    </submittedName>
</protein>
<dbReference type="AlphaFoldDB" id="A0A1M6M9X2"/>
<accession>A0A1M6M9X2</accession>
<dbReference type="EMBL" id="FQYX01000039">
    <property type="protein sequence ID" value="SHJ80275.1"/>
    <property type="molecule type" value="Genomic_DNA"/>
</dbReference>
<sequence>MDYKTSSLTSSNRVSFFNAISKEIEKWWAKVDYSVNKVGDVFSIFFGETEWRFKITQYVPFEKIKWNCITANHVHEGLENILEEWLNTDVKRYIKEDEDKNYHYS</sequence>
<organism evidence="1 2">
    <name type="scientific">Arenibacter nanhaiticus</name>
    <dbReference type="NCBI Taxonomy" id="558155"/>
    <lineage>
        <taxon>Bacteria</taxon>
        <taxon>Pseudomonadati</taxon>
        <taxon>Bacteroidota</taxon>
        <taxon>Flavobacteriia</taxon>
        <taxon>Flavobacteriales</taxon>
        <taxon>Flavobacteriaceae</taxon>
        <taxon>Arenibacter</taxon>
    </lineage>
</organism>
<dbReference type="Gene3D" id="3.30.530.20">
    <property type="match status" value="1"/>
</dbReference>
<name>A0A1M6M9X2_9FLAO</name>
<evidence type="ECO:0000313" key="2">
    <source>
        <dbReference type="Proteomes" id="UP000184231"/>
    </source>
</evidence>
<dbReference type="STRING" id="558155.SAMN04487911_13910"/>
<proteinExistence type="predicted"/>